<dbReference type="PANTHER" id="PTHR23506">
    <property type="entry name" value="GH10249P"/>
    <property type="match status" value="1"/>
</dbReference>
<dbReference type="InterPro" id="IPR001958">
    <property type="entry name" value="Tet-R_TetA/multi-R_MdtG-like"/>
</dbReference>
<keyword evidence="3" id="KW-0813">Transport</keyword>
<feature type="transmembrane region" description="Helical" evidence="8">
    <location>
        <begin position="1183"/>
        <end position="1202"/>
    </location>
</feature>
<feature type="compositionally biased region" description="Polar residues" evidence="7">
    <location>
        <begin position="1033"/>
        <end position="1046"/>
    </location>
</feature>
<feature type="transmembrane region" description="Helical" evidence="8">
    <location>
        <begin position="912"/>
        <end position="933"/>
    </location>
</feature>
<feature type="transmembrane region" description="Helical" evidence="8">
    <location>
        <begin position="325"/>
        <end position="346"/>
    </location>
</feature>
<dbReference type="InterPro" id="IPR036259">
    <property type="entry name" value="MFS_trans_sf"/>
</dbReference>
<reference evidence="10 11" key="1">
    <citation type="submission" date="2023-09" db="EMBL/GenBank/DDBJ databases">
        <title>Pangenome analysis of Batrachochytrium dendrobatidis and related Chytrids.</title>
        <authorList>
            <person name="Yacoub M.N."/>
            <person name="Stajich J.E."/>
            <person name="James T.Y."/>
        </authorList>
    </citation>
    <scope>NUCLEOTIDE SEQUENCE [LARGE SCALE GENOMIC DNA]</scope>
    <source>
        <strain evidence="10 11">JEL0888</strain>
    </source>
</reference>
<keyword evidence="5 8" id="KW-1133">Transmembrane helix</keyword>
<accession>A0ABR4N4Q3</accession>
<evidence type="ECO:0000256" key="3">
    <source>
        <dbReference type="ARBA" id="ARBA00022448"/>
    </source>
</evidence>
<feature type="transmembrane region" description="Helical" evidence="8">
    <location>
        <begin position="1223"/>
        <end position="1242"/>
    </location>
</feature>
<dbReference type="InterPro" id="IPR020846">
    <property type="entry name" value="MFS_dom"/>
</dbReference>
<name>A0ABR4N4Q3_9FUNG</name>
<evidence type="ECO:0000256" key="6">
    <source>
        <dbReference type="ARBA" id="ARBA00023136"/>
    </source>
</evidence>
<feature type="compositionally biased region" description="Low complexity" evidence="7">
    <location>
        <begin position="53"/>
        <end position="67"/>
    </location>
</feature>
<dbReference type="Gene3D" id="1.20.1250.20">
    <property type="entry name" value="MFS general substrate transporter like domains"/>
    <property type="match status" value="2"/>
</dbReference>
<evidence type="ECO:0000259" key="9">
    <source>
        <dbReference type="PROSITE" id="PS50850"/>
    </source>
</evidence>
<sequence>MPKRIRGGGSAGGSSGVQYAEPGSLPGEASRQSVSGRSILVVGDSDRNDDAADAGQSAAHAAGGHADTLAPDASGGAHSRSEAGDDAGKRNSSNSNDEEGVGAKEQEEQQDVVLDLPLSSSLGRRAANNIMGRSLSIASSTGDDTIDGVAAGRASLSDNLLWWRSSSSTSTPHGARASMSLGAMRQRFMASRRARPTPLFATPRMNPQHPPSLPPFGQPFAMQFAQQHHFINTETLADTLAAVCLLRTLLAFQADAAAVTVTTLRNFALVFVPMDVFVYQVIHMHDHLFAKPDALHFIYTAARLVVLFGLAWGAPSVFLMVDDNLGAFLVLLFCGKGAVALTHILVAAFDQIWATLLVAKGLIMVLPFSMWLVAMCISQKDLVTLFLAAGVALDVACCIASDLLDVWFEERRERLRRQRVEGIEGATSLGFGFGSARVGSKPASSPGDPESTAALEQAKERRRYVWTQQSVTRMIVFTTAVFVVGAAQLFQTRVGVSFADSLVSVKFSFVCFVAGAAGMVVLLSLHTVYANVFGWRVLRNVQTDVLPLSTKGGYDASTSASDSRHGSLSIDSGARPSAVGQVLISSLDSSMSSTRQSRMASVTSSAGIVITNHKSSVRRIETEIRMLRRSMLIAKATRWLHMPLRAAVVVLVAGMQLQLAASYQSFLGIAGFAPRMPVVMSAAGDFTGAASTVAPALSGVAYLAAAANVASGQPFAGGTSRLIASWPAISIVFVAAGAAVAVLAAVGFLSVASAVSEEMRLQAAEFEWATVRARVGAVTIVRVLLGGVLLGWGLAPWWRPMVGETAAFLGLAAVLVVVAVDPPDSSVKGVLGAVTWRAAKPFIVAVAALGAFVDIAAYGVIIPFLPQIVESYGGRDSDIGILLAFYAVGLLVMSPAMGALSDRMASRKWPMVGSLVLLMVATLLFMVAKSFWALAISRLLQGMASGAAWTLCLSLVADTHEPGELGVAMGIFFGAYSLGQLGGPPIGGILYARLGYNTPFIFCAVIVAVDLAGRLLIDERPAMDSGAKAKSTDAATPSSIETATHAESNDADAVELAAVDAGSQTVVVKTNKTLRLPSPRKPPTTFFQIVCVPAVLINLLLIVAAGSTTAVFEGTLSLKLRDQFGFDVELTGYVFMAVVAPGVIFTPLAGHLYDRFGLRAVSAVSMALAACVAPVLGITMPNIASFVVVLFIFATCLIFGLAPTLPEISACVPNTAFARTYGLFNMAFSVGFLLGPIVGSVLYSAVGWFWVCMAMCILLALCVPLALVYRRPVYTRE</sequence>
<gene>
    <name evidence="10" type="ORF">HK105_206072</name>
</gene>
<evidence type="ECO:0000256" key="2">
    <source>
        <dbReference type="ARBA" id="ARBA00006829"/>
    </source>
</evidence>
<evidence type="ECO:0000256" key="7">
    <source>
        <dbReference type="SAM" id="MobiDB-lite"/>
    </source>
</evidence>
<feature type="transmembrane region" description="Helical" evidence="8">
    <location>
        <begin position="801"/>
        <end position="820"/>
    </location>
</feature>
<feature type="compositionally biased region" description="Basic and acidic residues" evidence="7">
    <location>
        <begin position="79"/>
        <end position="89"/>
    </location>
</feature>
<feature type="transmembrane region" description="Helical" evidence="8">
    <location>
        <begin position="1085"/>
        <end position="1110"/>
    </location>
</feature>
<feature type="transmembrane region" description="Helical" evidence="8">
    <location>
        <begin position="471"/>
        <end position="490"/>
    </location>
</feature>
<feature type="transmembrane region" description="Helical" evidence="8">
    <location>
        <begin position="1156"/>
        <end position="1177"/>
    </location>
</feature>
<evidence type="ECO:0000313" key="10">
    <source>
        <dbReference type="EMBL" id="KAL2914505.1"/>
    </source>
</evidence>
<proteinExistence type="inferred from homology"/>
<evidence type="ECO:0000256" key="5">
    <source>
        <dbReference type="ARBA" id="ARBA00022989"/>
    </source>
</evidence>
<keyword evidence="6 8" id="KW-0472">Membrane</keyword>
<feature type="transmembrane region" description="Helical" evidence="8">
    <location>
        <begin position="264"/>
        <end position="282"/>
    </location>
</feature>
<dbReference type="InterPro" id="IPR050930">
    <property type="entry name" value="MFS_Vesicular_Transporter"/>
</dbReference>
<dbReference type="PANTHER" id="PTHR23506:SF23">
    <property type="entry name" value="GH10249P"/>
    <property type="match status" value="1"/>
</dbReference>
<feature type="transmembrane region" description="Helical" evidence="8">
    <location>
        <begin position="998"/>
        <end position="1017"/>
    </location>
</feature>
<evidence type="ECO:0000256" key="4">
    <source>
        <dbReference type="ARBA" id="ARBA00022692"/>
    </source>
</evidence>
<dbReference type="SUPFAM" id="SSF103473">
    <property type="entry name" value="MFS general substrate transporter"/>
    <property type="match status" value="1"/>
</dbReference>
<evidence type="ECO:0000256" key="1">
    <source>
        <dbReference type="ARBA" id="ARBA00004141"/>
    </source>
</evidence>
<feature type="transmembrane region" description="Helical" evidence="8">
    <location>
        <begin position="294"/>
        <end position="313"/>
    </location>
</feature>
<comment type="similarity">
    <text evidence="2">Belongs to the major facilitator superfamily. Vesicular transporter family.</text>
</comment>
<comment type="caution">
    <text evidence="10">The sequence shown here is derived from an EMBL/GenBank/DDBJ whole genome shotgun (WGS) entry which is preliminary data.</text>
</comment>
<dbReference type="EMBL" id="JADGIZ020000033">
    <property type="protein sequence ID" value="KAL2914505.1"/>
    <property type="molecule type" value="Genomic_DNA"/>
</dbReference>
<organism evidence="10 11">
    <name type="scientific">Polyrhizophydium stewartii</name>
    <dbReference type="NCBI Taxonomy" id="2732419"/>
    <lineage>
        <taxon>Eukaryota</taxon>
        <taxon>Fungi</taxon>
        <taxon>Fungi incertae sedis</taxon>
        <taxon>Chytridiomycota</taxon>
        <taxon>Chytridiomycota incertae sedis</taxon>
        <taxon>Chytridiomycetes</taxon>
        <taxon>Rhizophydiales</taxon>
        <taxon>Rhizophydiales incertae sedis</taxon>
        <taxon>Polyrhizophydium</taxon>
    </lineage>
</organism>
<feature type="transmembrane region" description="Helical" evidence="8">
    <location>
        <begin position="728"/>
        <end position="755"/>
    </location>
</feature>
<evidence type="ECO:0000256" key="8">
    <source>
        <dbReference type="SAM" id="Phobius"/>
    </source>
</evidence>
<feature type="transmembrane region" description="Helical" evidence="8">
    <location>
        <begin position="881"/>
        <end position="900"/>
    </location>
</feature>
<dbReference type="CDD" id="cd17325">
    <property type="entry name" value="MFS_MdtG_SLC18_like"/>
    <property type="match status" value="1"/>
</dbReference>
<feature type="transmembrane region" description="Helical" evidence="8">
    <location>
        <begin position="1130"/>
        <end position="1149"/>
    </location>
</feature>
<dbReference type="Pfam" id="PF07690">
    <property type="entry name" value="MFS_1"/>
    <property type="match status" value="1"/>
</dbReference>
<protein>
    <recommendedName>
        <fullName evidence="9">Major facilitator superfamily (MFS) profile domain-containing protein</fullName>
    </recommendedName>
</protein>
<feature type="region of interest" description="Disordered" evidence="7">
    <location>
        <begin position="1027"/>
        <end position="1046"/>
    </location>
</feature>
<feature type="transmembrane region" description="Helical" evidence="8">
    <location>
        <begin position="841"/>
        <end position="861"/>
    </location>
</feature>
<feature type="transmembrane region" description="Helical" evidence="8">
    <location>
        <begin position="353"/>
        <end position="373"/>
    </location>
</feature>
<dbReference type="InterPro" id="IPR011701">
    <property type="entry name" value="MFS"/>
</dbReference>
<keyword evidence="4 8" id="KW-0812">Transmembrane</keyword>
<evidence type="ECO:0000313" key="11">
    <source>
        <dbReference type="Proteomes" id="UP001527925"/>
    </source>
</evidence>
<feature type="region of interest" description="Disordered" evidence="7">
    <location>
        <begin position="554"/>
        <end position="573"/>
    </location>
</feature>
<feature type="transmembrane region" description="Helical" evidence="8">
    <location>
        <begin position="775"/>
        <end position="795"/>
    </location>
</feature>
<feature type="transmembrane region" description="Helical" evidence="8">
    <location>
        <begin position="1248"/>
        <end position="1269"/>
    </location>
</feature>
<feature type="region of interest" description="Disordered" evidence="7">
    <location>
        <begin position="1"/>
        <end position="117"/>
    </location>
</feature>
<dbReference type="Proteomes" id="UP001527925">
    <property type="component" value="Unassembled WGS sequence"/>
</dbReference>
<feature type="domain" description="Major facilitator superfamily (MFS) profile" evidence="9">
    <location>
        <begin position="843"/>
        <end position="1271"/>
    </location>
</feature>
<feature type="transmembrane region" description="Helical" evidence="8">
    <location>
        <begin position="502"/>
        <end position="529"/>
    </location>
</feature>
<dbReference type="PROSITE" id="PS50850">
    <property type="entry name" value="MFS"/>
    <property type="match status" value="1"/>
</dbReference>
<dbReference type="PRINTS" id="PR01035">
    <property type="entry name" value="TCRTETA"/>
</dbReference>
<keyword evidence="11" id="KW-1185">Reference proteome</keyword>
<comment type="subcellular location">
    <subcellularLocation>
        <location evidence="1">Membrane</location>
        <topology evidence="1">Multi-pass membrane protein</topology>
    </subcellularLocation>
</comment>